<name>A0A6A5V0G2_9PLEO</name>
<sequence length="77" mass="8325">MPSRQVSLSPGFCVSRTMAISHPHFLRFTVTNVVLSFSHRSCIGLLPALYGCEAGNPLMSPPLPAIPLHRSSARPPN</sequence>
<dbReference type="Proteomes" id="UP000800036">
    <property type="component" value="Unassembled WGS sequence"/>
</dbReference>
<dbReference type="EMBL" id="ML976707">
    <property type="protein sequence ID" value="KAF1969699.1"/>
    <property type="molecule type" value="Genomic_DNA"/>
</dbReference>
<organism evidence="1 2">
    <name type="scientific">Bimuria novae-zelandiae CBS 107.79</name>
    <dbReference type="NCBI Taxonomy" id="1447943"/>
    <lineage>
        <taxon>Eukaryota</taxon>
        <taxon>Fungi</taxon>
        <taxon>Dikarya</taxon>
        <taxon>Ascomycota</taxon>
        <taxon>Pezizomycotina</taxon>
        <taxon>Dothideomycetes</taxon>
        <taxon>Pleosporomycetidae</taxon>
        <taxon>Pleosporales</taxon>
        <taxon>Massarineae</taxon>
        <taxon>Didymosphaeriaceae</taxon>
        <taxon>Bimuria</taxon>
    </lineage>
</organism>
<evidence type="ECO:0000313" key="2">
    <source>
        <dbReference type="Proteomes" id="UP000800036"/>
    </source>
</evidence>
<reference evidence="1" key="1">
    <citation type="journal article" date="2020" name="Stud. Mycol.">
        <title>101 Dothideomycetes genomes: a test case for predicting lifestyles and emergence of pathogens.</title>
        <authorList>
            <person name="Haridas S."/>
            <person name="Albert R."/>
            <person name="Binder M."/>
            <person name="Bloem J."/>
            <person name="Labutti K."/>
            <person name="Salamov A."/>
            <person name="Andreopoulos B."/>
            <person name="Baker S."/>
            <person name="Barry K."/>
            <person name="Bills G."/>
            <person name="Bluhm B."/>
            <person name="Cannon C."/>
            <person name="Castanera R."/>
            <person name="Culley D."/>
            <person name="Daum C."/>
            <person name="Ezra D."/>
            <person name="Gonzalez J."/>
            <person name="Henrissat B."/>
            <person name="Kuo A."/>
            <person name="Liang C."/>
            <person name="Lipzen A."/>
            <person name="Lutzoni F."/>
            <person name="Magnuson J."/>
            <person name="Mondo S."/>
            <person name="Nolan M."/>
            <person name="Ohm R."/>
            <person name="Pangilinan J."/>
            <person name="Park H.-J."/>
            <person name="Ramirez L."/>
            <person name="Alfaro M."/>
            <person name="Sun H."/>
            <person name="Tritt A."/>
            <person name="Yoshinaga Y."/>
            <person name="Zwiers L.-H."/>
            <person name="Turgeon B."/>
            <person name="Goodwin S."/>
            <person name="Spatafora J."/>
            <person name="Crous P."/>
            <person name="Grigoriev I."/>
        </authorList>
    </citation>
    <scope>NUCLEOTIDE SEQUENCE</scope>
    <source>
        <strain evidence="1">CBS 107.79</strain>
    </source>
</reference>
<evidence type="ECO:0000313" key="1">
    <source>
        <dbReference type="EMBL" id="KAF1969699.1"/>
    </source>
</evidence>
<accession>A0A6A5V0G2</accession>
<gene>
    <name evidence="1" type="ORF">BU23DRAFT_235969</name>
</gene>
<proteinExistence type="predicted"/>
<dbReference type="AlphaFoldDB" id="A0A6A5V0G2"/>
<keyword evidence="2" id="KW-1185">Reference proteome</keyword>
<protein>
    <submittedName>
        <fullName evidence="1">Uncharacterized protein</fullName>
    </submittedName>
</protein>